<dbReference type="AlphaFoldDB" id="A0A2B8B7X5"/>
<dbReference type="EMBL" id="PDKW01000043">
    <property type="protein sequence ID" value="PGH54826.1"/>
    <property type="molecule type" value="Genomic_DNA"/>
</dbReference>
<keyword evidence="3" id="KW-1185">Reference proteome</keyword>
<evidence type="ECO:0000256" key="1">
    <source>
        <dbReference type="SAM" id="MobiDB-lite"/>
    </source>
</evidence>
<dbReference type="RefSeq" id="WP_098740832.1">
    <property type="nucleotide sequence ID" value="NZ_PDKW01000043.1"/>
</dbReference>
<sequence>MSAPSLSAPAAREPIHTRRVTCQGFRRADGLWDIEGHLTDVKSYGFHTEERGHLEPGTPIHQMWMRLTVDDKLTVQAVEAVTEHSPYKACGSITPQFQQLVGLRVGPGWTRAVKDRLGGAKGCTHLVELLGPLATTAFQTVYPILAREAADRAKASGKPAQDDGKRPVLLNMCHIFDSNGEVVRRHWPAHYTGHDHDGPRSEDQNEDAAREEAAE</sequence>
<proteinExistence type="predicted"/>
<reference evidence="3" key="1">
    <citation type="submission" date="2017-10" db="EMBL/GenBank/DDBJ databases">
        <authorList>
            <person name="Kravchenko I.K."/>
            <person name="Grouzdev D.S."/>
        </authorList>
    </citation>
    <scope>NUCLEOTIDE SEQUENCE [LARGE SCALE GENOMIC DNA]</scope>
    <source>
        <strain evidence="3">B2</strain>
    </source>
</reference>
<comment type="caution">
    <text evidence="2">The sequence shown here is derived from an EMBL/GenBank/DDBJ whole genome shotgun (WGS) entry which is preliminary data.</text>
</comment>
<accession>A0A2B8B7X5</accession>
<evidence type="ECO:0000313" key="3">
    <source>
        <dbReference type="Proteomes" id="UP000225379"/>
    </source>
</evidence>
<organism evidence="2 3">
    <name type="scientific">Azospirillum palustre</name>
    <dbReference type="NCBI Taxonomy" id="2044885"/>
    <lineage>
        <taxon>Bacteria</taxon>
        <taxon>Pseudomonadati</taxon>
        <taxon>Pseudomonadota</taxon>
        <taxon>Alphaproteobacteria</taxon>
        <taxon>Rhodospirillales</taxon>
        <taxon>Azospirillaceae</taxon>
        <taxon>Azospirillum</taxon>
    </lineage>
</organism>
<name>A0A2B8B7X5_9PROT</name>
<dbReference type="OrthoDB" id="6862397at2"/>
<dbReference type="InterPro" id="IPR021312">
    <property type="entry name" value="DUF2889"/>
</dbReference>
<evidence type="ECO:0008006" key="4">
    <source>
        <dbReference type="Google" id="ProtNLM"/>
    </source>
</evidence>
<dbReference type="Pfam" id="PF11136">
    <property type="entry name" value="DUF2889"/>
    <property type="match status" value="1"/>
</dbReference>
<feature type="compositionally biased region" description="Basic and acidic residues" evidence="1">
    <location>
        <begin position="192"/>
        <end position="215"/>
    </location>
</feature>
<feature type="region of interest" description="Disordered" evidence="1">
    <location>
        <begin position="189"/>
        <end position="215"/>
    </location>
</feature>
<evidence type="ECO:0000313" key="2">
    <source>
        <dbReference type="EMBL" id="PGH54826.1"/>
    </source>
</evidence>
<gene>
    <name evidence="2" type="ORF">CRT60_34400</name>
</gene>
<protein>
    <recommendedName>
        <fullName evidence="4">DUF2889 domain-containing protein</fullName>
    </recommendedName>
</protein>
<dbReference type="Proteomes" id="UP000225379">
    <property type="component" value="Unassembled WGS sequence"/>
</dbReference>